<dbReference type="SMART" id="SM00314">
    <property type="entry name" value="RA"/>
    <property type="match status" value="1"/>
</dbReference>
<dbReference type="PANTHER" id="PTHR21298:SF2">
    <property type="entry name" value="GH01721P"/>
    <property type="match status" value="1"/>
</dbReference>
<evidence type="ECO:0000313" key="4">
    <source>
        <dbReference type="RefSeq" id="XP_006819103.1"/>
    </source>
</evidence>
<feature type="domain" description="Ras-associating" evidence="2">
    <location>
        <begin position="33"/>
        <end position="130"/>
    </location>
</feature>
<organism evidence="3 4">
    <name type="scientific">Saccoglossus kowalevskii</name>
    <name type="common">Acorn worm</name>
    <dbReference type="NCBI Taxonomy" id="10224"/>
    <lineage>
        <taxon>Eukaryota</taxon>
        <taxon>Metazoa</taxon>
        <taxon>Hemichordata</taxon>
        <taxon>Enteropneusta</taxon>
        <taxon>Harrimaniidae</taxon>
        <taxon>Saccoglossus</taxon>
    </lineage>
</organism>
<reference evidence="4" key="1">
    <citation type="submission" date="2025-08" db="UniProtKB">
        <authorList>
            <consortium name="RefSeq"/>
        </authorList>
    </citation>
    <scope>IDENTIFICATION</scope>
    <source>
        <tissue evidence="4">Testes</tissue>
    </source>
</reference>
<evidence type="ECO:0000313" key="3">
    <source>
        <dbReference type="Proteomes" id="UP000694865"/>
    </source>
</evidence>
<gene>
    <name evidence="4" type="primary">LOC102808836</name>
</gene>
<accession>A0ABM0MGG2</accession>
<sequence length="735" mass="84274">MLKHCTTYRDVKKSKSLPSLAQADDSVWENNDNCGSIRVHASILRKEWEYKTFVVTTETTSKDLIKMVLYKYRLETHDPNLYYLTMETGISKPDPNVSTAILLEDDTKPLLLQMCQPSETTRFSLKIKRGAIIKVYGEILDPEMPYKTMHVCESTHSKEIVRLSLLKYKCKEQATDFQLCEYSVETGFTSMPLRAEYLPLSCSKKTPGPKTFKLRRRDKSSKCLEDEENYERREDKIHIAMVKMQKEQYIKRWVNTSQPVNAHYTPYTSTEGTNGHLRKCHQYVKKGDPIAPKKTAMQIEKQECMKNSKSFSHLDQNKAPPVTRNDHYATSYSKTNFSTVYHPHPENARTRQPIHNYLSAASSVEDDKRQHYTVDRTQSLSLGAIERVPSVTSSVESDMRHYTVDRTNSLPSNSIEGAVPGCQDHYVQNALTKTNMHVEIRRNKNHISEANVHRKHIPNEKVRPRSCYTDFSQKMHNINTDPRTGLRCSDGVQPRESHIVNSTQVATIARQNSTGMPQSGFRPRCSTMPVKTFESGNQHQDIKYANEQVVDICEGPRKPIKISRQPVLQKRPIPMVRPFEKSTIKKCQSLPHFDTYHSSLKPILETLHGYTILNVVVLRRHLNGAHRGWGIRLTVSSVTSSQRPTRRSVYQSSTTSESSMETESDTDTEDAGGFVCVAELGRNLIGRQSDLQIGDLILQVRLFIPDFRSYLKFMQFRCCTDIQKTLYSARTRVTS</sequence>
<dbReference type="PROSITE" id="PS50200">
    <property type="entry name" value="RA"/>
    <property type="match status" value="1"/>
</dbReference>
<dbReference type="RefSeq" id="XP_006819103.1">
    <property type="nucleotide sequence ID" value="XM_006819040.1"/>
</dbReference>
<dbReference type="Gene3D" id="3.10.20.90">
    <property type="entry name" value="Phosphatidylinositol 3-kinase Catalytic Subunit, Chain A, domain 1"/>
    <property type="match status" value="2"/>
</dbReference>
<dbReference type="InterPro" id="IPR029071">
    <property type="entry name" value="Ubiquitin-like_domsf"/>
</dbReference>
<name>A0ABM0MGG2_SACKO</name>
<dbReference type="CDD" id="cd17043">
    <property type="entry name" value="RA"/>
    <property type="match status" value="1"/>
</dbReference>
<evidence type="ECO:0000256" key="1">
    <source>
        <dbReference type="SAM" id="MobiDB-lite"/>
    </source>
</evidence>
<feature type="region of interest" description="Disordered" evidence="1">
    <location>
        <begin position="644"/>
        <end position="668"/>
    </location>
</feature>
<protein>
    <submittedName>
        <fullName evidence="4">Uncharacterized protein LOC102808836</fullName>
    </submittedName>
</protein>
<keyword evidence="3" id="KW-1185">Reference proteome</keyword>
<evidence type="ECO:0000259" key="2">
    <source>
        <dbReference type="PROSITE" id="PS50200"/>
    </source>
</evidence>
<dbReference type="PANTHER" id="PTHR21298">
    <property type="entry name" value="GH01721P"/>
    <property type="match status" value="1"/>
</dbReference>
<proteinExistence type="predicted"/>
<dbReference type="SUPFAM" id="SSF54236">
    <property type="entry name" value="Ubiquitin-like"/>
    <property type="match status" value="2"/>
</dbReference>
<dbReference type="Pfam" id="PF00788">
    <property type="entry name" value="RA"/>
    <property type="match status" value="2"/>
</dbReference>
<dbReference type="InterPro" id="IPR000159">
    <property type="entry name" value="RA_dom"/>
</dbReference>
<dbReference type="Proteomes" id="UP000694865">
    <property type="component" value="Unplaced"/>
</dbReference>
<dbReference type="GeneID" id="102808836"/>